<evidence type="ECO:0000259" key="3">
    <source>
        <dbReference type="Pfam" id="PF02371"/>
    </source>
</evidence>
<dbReference type="Proteomes" id="UP001240447">
    <property type="component" value="Unassembled WGS sequence"/>
</dbReference>
<evidence type="ECO:0000259" key="2">
    <source>
        <dbReference type="Pfam" id="PF01548"/>
    </source>
</evidence>
<dbReference type="Pfam" id="PF02371">
    <property type="entry name" value="Transposase_20"/>
    <property type="match status" value="1"/>
</dbReference>
<dbReference type="InterPro" id="IPR002525">
    <property type="entry name" value="Transp_IS110-like_N"/>
</dbReference>
<organism evidence="4 5">
    <name type="scientific">Nocardioides massiliensis</name>
    <dbReference type="NCBI Taxonomy" id="1325935"/>
    <lineage>
        <taxon>Bacteria</taxon>
        <taxon>Bacillati</taxon>
        <taxon>Actinomycetota</taxon>
        <taxon>Actinomycetes</taxon>
        <taxon>Propionibacteriales</taxon>
        <taxon>Nocardioidaceae</taxon>
        <taxon>Nocardioides</taxon>
    </lineage>
</organism>
<dbReference type="PANTHER" id="PTHR33055:SF16">
    <property type="entry name" value="TRANSPOSASE FOR INSERTION SEQUENCE ELEMENT IS1547"/>
    <property type="match status" value="1"/>
</dbReference>
<feature type="domain" description="Transposase IS116/IS110/IS902 C-terminal" evidence="3">
    <location>
        <begin position="277"/>
        <end position="360"/>
    </location>
</feature>
<dbReference type="Pfam" id="PF01548">
    <property type="entry name" value="DEDD_Tnp_IS110"/>
    <property type="match status" value="1"/>
</dbReference>
<name>A0ABT9NRU8_9ACTN</name>
<feature type="coiled-coil region" evidence="1">
    <location>
        <begin position="246"/>
        <end position="273"/>
    </location>
</feature>
<proteinExistence type="predicted"/>
<dbReference type="NCBIfam" id="NF033542">
    <property type="entry name" value="transpos_IS110"/>
    <property type="match status" value="1"/>
</dbReference>
<keyword evidence="5" id="KW-1185">Reference proteome</keyword>
<reference evidence="4 5" key="1">
    <citation type="submission" date="2023-07" db="EMBL/GenBank/DDBJ databases">
        <title>Sequencing the genomes of 1000 actinobacteria strains.</title>
        <authorList>
            <person name="Klenk H.-P."/>
        </authorList>
    </citation>
    <scope>NUCLEOTIDE SEQUENCE [LARGE SCALE GENOMIC DNA]</scope>
    <source>
        <strain evidence="4 5">GD13</strain>
    </source>
</reference>
<protein>
    <submittedName>
        <fullName evidence="4">Transposase</fullName>
    </submittedName>
</protein>
<feature type="domain" description="Transposase IS110-like N-terminal" evidence="2">
    <location>
        <begin position="60"/>
        <end position="203"/>
    </location>
</feature>
<accession>A0ABT9NRU8</accession>
<evidence type="ECO:0000256" key="1">
    <source>
        <dbReference type="SAM" id="Coils"/>
    </source>
</evidence>
<dbReference type="InterPro" id="IPR003346">
    <property type="entry name" value="Transposase_20"/>
</dbReference>
<dbReference type="EMBL" id="JAUSQM010000001">
    <property type="protein sequence ID" value="MDP9823147.1"/>
    <property type="molecule type" value="Genomic_DNA"/>
</dbReference>
<evidence type="ECO:0000313" key="4">
    <source>
        <dbReference type="EMBL" id="MDP9823147.1"/>
    </source>
</evidence>
<sequence>MVWPVVRSPARRPGGHDLIRAWQAPHQCPVCSPDRRRPIRFDTEGIAIMTATALHPRVIAGVDTHADTIHVAAIDPLGRDLGDAEFATTPDGYRDAIAFLRSFGEPEVIGIEGTSSYGAGITRATAATGIEVVEVIRPERSVRRLQGKSDPIDAYQAARAALSGRAQAAPKSEDTEALRAVHNARRSAVKARTAAMNQIHHMLITAPTAVREKYRPLKEKALVTALATCRPTASKDPTTSAVLSALRMLAKRHQFLTAQADDLEDQLRELVTAANPHLLSLHGVGANSAAQLLITAGGNPERLRSEAAFAALCGTAPVPASSGKTTRHRLSRGGDRAANCALHTIALVRMSSDPRTRAYVTAQRNKSRPDAEILRMLKRAIAREVFKSLTRGLTAPDLADLRSARQAKNITLTAAAKAMDTYITKIVRTELGTYPDYQLAGRYREWLKAA</sequence>
<dbReference type="PANTHER" id="PTHR33055">
    <property type="entry name" value="TRANSPOSASE FOR INSERTION SEQUENCE ELEMENT IS1111A"/>
    <property type="match status" value="1"/>
</dbReference>
<dbReference type="InterPro" id="IPR047650">
    <property type="entry name" value="Transpos_IS110"/>
</dbReference>
<evidence type="ECO:0000313" key="5">
    <source>
        <dbReference type="Proteomes" id="UP001240447"/>
    </source>
</evidence>
<gene>
    <name evidence="4" type="ORF">J2S59_002956</name>
</gene>
<keyword evidence="1" id="KW-0175">Coiled coil</keyword>
<comment type="caution">
    <text evidence="4">The sequence shown here is derived from an EMBL/GenBank/DDBJ whole genome shotgun (WGS) entry which is preliminary data.</text>
</comment>